<dbReference type="Proteomes" id="UP000076727">
    <property type="component" value="Unassembled WGS sequence"/>
</dbReference>
<dbReference type="AlphaFoldDB" id="A0A165T9C0"/>
<name>A0A165T9C0_9APHY</name>
<feature type="region of interest" description="Disordered" evidence="1">
    <location>
        <begin position="18"/>
        <end position="42"/>
    </location>
</feature>
<dbReference type="EMBL" id="KV429038">
    <property type="protein sequence ID" value="KZT73106.1"/>
    <property type="molecule type" value="Genomic_DNA"/>
</dbReference>
<organism evidence="2 3">
    <name type="scientific">Daedalea quercina L-15889</name>
    <dbReference type="NCBI Taxonomy" id="1314783"/>
    <lineage>
        <taxon>Eukaryota</taxon>
        <taxon>Fungi</taxon>
        <taxon>Dikarya</taxon>
        <taxon>Basidiomycota</taxon>
        <taxon>Agaricomycotina</taxon>
        <taxon>Agaricomycetes</taxon>
        <taxon>Polyporales</taxon>
        <taxon>Fomitopsis</taxon>
    </lineage>
</organism>
<accession>A0A165T9C0</accession>
<proteinExistence type="predicted"/>
<evidence type="ECO:0000313" key="2">
    <source>
        <dbReference type="EMBL" id="KZT73106.1"/>
    </source>
</evidence>
<gene>
    <name evidence="2" type="ORF">DAEQUDRAFT_506908</name>
</gene>
<evidence type="ECO:0000256" key="1">
    <source>
        <dbReference type="SAM" id="MobiDB-lite"/>
    </source>
</evidence>
<protein>
    <submittedName>
        <fullName evidence="2">Uncharacterized protein</fullName>
    </submittedName>
</protein>
<keyword evidence="3" id="KW-1185">Reference proteome</keyword>
<reference evidence="2 3" key="1">
    <citation type="journal article" date="2016" name="Mol. Biol. Evol.">
        <title>Comparative Genomics of Early-Diverging Mushroom-Forming Fungi Provides Insights into the Origins of Lignocellulose Decay Capabilities.</title>
        <authorList>
            <person name="Nagy L.G."/>
            <person name="Riley R."/>
            <person name="Tritt A."/>
            <person name="Adam C."/>
            <person name="Daum C."/>
            <person name="Floudas D."/>
            <person name="Sun H."/>
            <person name="Yadav J.S."/>
            <person name="Pangilinan J."/>
            <person name="Larsson K.H."/>
            <person name="Matsuura K."/>
            <person name="Barry K."/>
            <person name="Labutti K."/>
            <person name="Kuo R."/>
            <person name="Ohm R.A."/>
            <person name="Bhattacharya S.S."/>
            <person name="Shirouzu T."/>
            <person name="Yoshinaga Y."/>
            <person name="Martin F.M."/>
            <person name="Grigoriev I.V."/>
            <person name="Hibbett D.S."/>
        </authorList>
    </citation>
    <scope>NUCLEOTIDE SEQUENCE [LARGE SCALE GENOMIC DNA]</scope>
    <source>
        <strain evidence="2 3">L-15889</strain>
    </source>
</reference>
<evidence type="ECO:0000313" key="3">
    <source>
        <dbReference type="Proteomes" id="UP000076727"/>
    </source>
</evidence>
<sequence length="87" mass="10046">MASVCWYHLASEAQRACRSRDGAAPGYNPRTHPSSRTRPAEVTTVHRHITARCCGSWYAPWILLQPRRLRSPRSTRRETLIVRPTYN</sequence>